<evidence type="ECO:0000313" key="11">
    <source>
        <dbReference type="EMBL" id="GIJ90746.1"/>
    </source>
</evidence>
<dbReference type="AlphaFoldDB" id="A0A9P3EWF1"/>
<keyword evidence="7 9" id="KW-0496">Mitochondrion</keyword>
<accession>A0A9P3EWF1</accession>
<evidence type="ECO:0000259" key="10">
    <source>
        <dbReference type="Pfam" id="PF09813"/>
    </source>
</evidence>
<comment type="subcellular location">
    <subcellularLocation>
        <location evidence="2">Mitochondrion membrane</location>
        <topology evidence="2">Single-pass membrane protein</topology>
    </subcellularLocation>
</comment>
<sequence length="104" mass="11696">MPAGIFNSTYYGKDYRAGAALLRARRPYLFKNALTGLGLVAFTISVCTYSLRTPLLEKKARREARFAYTKGNFPDAYTIRAVGQDEFSDVKVPDTPVKPQQQKQ</sequence>
<keyword evidence="12" id="KW-1185">Reference proteome</keyword>
<evidence type="ECO:0000256" key="8">
    <source>
        <dbReference type="ARBA" id="ARBA00023136"/>
    </source>
</evidence>
<evidence type="ECO:0000256" key="6">
    <source>
        <dbReference type="ARBA" id="ARBA00022989"/>
    </source>
</evidence>
<organism evidence="11 12">
    <name type="scientific">Aspergillus pseudoviridinutans</name>
    <dbReference type="NCBI Taxonomy" id="1517512"/>
    <lineage>
        <taxon>Eukaryota</taxon>
        <taxon>Fungi</taxon>
        <taxon>Dikarya</taxon>
        <taxon>Ascomycota</taxon>
        <taxon>Pezizomycotina</taxon>
        <taxon>Eurotiomycetes</taxon>
        <taxon>Eurotiomycetidae</taxon>
        <taxon>Eurotiales</taxon>
        <taxon>Aspergillaceae</taxon>
        <taxon>Aspergillus</taxon>
        <taxon>Aspergillus subgen. Fumigati</taxon>
    </lineage>
</organism>
<dbReference type="RefSeq" id="XP_043161492.1">
    <property type="nucleotide sequence ID" value="XM_043305557.1"/>
</dbReference>
<comment type="similarity">
    <text evidence="3 9">Belongs to the COA3 family.</text>
</comment>
<dbReference type="PANTHER" id="PTHR15642:SF3">
    <property type="entry name" value="CYTOCHROME C OXIDASE ASSEMBLY FACTOR 3 HOMOLOG, MITOCHONDRIAL"/>
    <property type="match status" value="1"/>
</dbReference>
<name>A0A9P3EWF1_9EURO</name>
<evidence type="ECO:0000256" key="7">
    <source>
        <dbReference type="ARBA" id="ARBA00023128"/>
    </source>
</evidence>
<dbReference type="Proteomes" id="UP001043456">
    <property type="component" value="Unassembled WGS sequence"/>
</dbReference>
<evidence type="ECO:0000256" key="4">
    <source>
        <dbReference type="ARBA" id="ARBA00011351"/>
    </source>
</evidence>
<keyword evidence="9" id="KW-0999">Mitochondrion inner membrane</keyword>
<evidence type="ECO:0000256" key="2">
    <source>
        <dbReference type="ARBA" id="ARBA00004304"/>
    </source>
</evidence>
<evidence type="ECO:0000256" key="3">
    <source>
        <dbReference type="ARBA" id="ARBA00007035"/>
    </source>
</evidence>
<feature type="domain" description="Cytochrome c oxidase assembly factor 3 mitochondrial coiled-coil" evidence="10">
    <location>
        <begin position="21"/>
        <end position="52"/>
    </location>
</feature>
<protein>
    <recommendedName>
        <fullName evidence="9">Cytochrome c oxidase assembly factor 3</fullName>
    </recommendedName>
</protein>
<keyword evidence="8 9" id="KW-0472">Membrane</keyword>
<dbReference type="InterPro" id="IPR018628">
    <property type="entry name" value="Coa3_CC"/>
</dbReference>
<dbReference type="GeneID" id="67008318"/>
<proteinExistence type="inferred from homology"/>
<dbReference type="EMBL" id="BHVY01000007">
    <property type="protein sequence ID" value="GIJ90746.1"/>
    <property type="molecule type" value="Genomic_DNA"/>
</dbReference>
<dbReference type="InterPro" id="IPR041752">
    <property type="entry name" value="Coa3"/>
</dbReference>
<feature type="transmembrane region" description="Helical" evidence="9">
    <location>
        <begin position="33"/>
        <end position="51"/>
    </location>
</feature>
<dbReference type="GO" id="GO:0033617">
    <property type="term" value="P:mitochondrial respiratory chain complex IV assembly"/>
    <property type="evidence" value="ECO:0007669"/>
    <property type="project" value="UniProtKB-UniRule"/>
</dbReference>
<gene>
    <name evidence="11" type="ORF">Asppvi_009708</name>
</gene>
<dbReference type="OrthoDB" id="10018333at2759"/>
<evidence type="ECO:0000256" key="1">
    <source>
        <dbReference type="ARBA" id="ARBA00003064"/>
    </source>
</evidence>
<evidence type="ECO:0000313" key="12">
    <source>
        <dbReference type="Proteomes" id="UP001043456"/>
    </source>
</evidence>
<dbReference type="GO" id="GO:0005743">
    <property type="term" value="C:mitochondrial inner membrane"/>
    <property type="evidence" value="ECO:0007669"/>
    <property type="project" value="UniProtKB-UniRule"/>
</dbReference>
<comment type="caution">
    <text evidence="11">The sequence shown here is derived from an EMBL/GenBank/DDBJ whole genome shotgun (WGS) entry which is preliminary data.</text>
</comment>
<evidence type="ECO:0000256" key="9">
    <source>
        <dbReference type="RuleBase" id="RU367056"/>
    </source>
</evidence>
<comment type="subunit">
    <text evidence="4 9">Component of 250-400 kDa complexes called cytochrome oxidase assembly intermediates or COA complexes.</text>
</comment>
<dbReference type="Pfam" id="PF09813">
    <property type="entry name" value="Coa3_cc"/>
    <property type="match status" value="1"/>
</dbReference>
<comment type="function">
    <text evidence="1 9">Required for assembly of cytochrome c oxidase (complex IV).</text>
</comment>
<keyword evidence="6 9" id="KW-1133">Transmembrane helix</keyword>
<reference evidence="11 12" key="1">
    <citation type="submission" date="2018-10" db="EMBL/GenBank/DDBJ databases">
        <title>Pan-genome distribution and transcriptional activeness of fungal secondary metabolism genes in Aspergillus section Fumigati.</title>
        <authorList>
            <person name="Takahashi H."/>
            <person name="Umemura M."/>
            <person name="Ninomiya A."/>
            <person name="Kusuya Y."/>
            <person name="Urayama S."/>
            <person name="Shimizu M."/>
            <person name="Watanabe A."/>
            <person name="Kamei K."/>
            <person name="Yaguchi T."/>
            <person name="Hagiwara D."/>
        </authorList>
    </citation>
    <scope>NUCLEOTIDE SEQUENCE [LARGE SCALE GENOMIC DNA]</scope>
    <source>
        <strain evidence="11 12">IFM 55266</strain>
    </source>
</reference>
<dbReference type="PANTHER" id="PTHR15642">
    <property type="entry name" value="CYTOCHROME C OXIDASE ASSEMBLY FACTOR 3, MITOCHONDRIAL"/>
    <property type="match status" value="1"/>
</dbReference>
<evidence type="ECO:0000256" key="5">
    <source>
        <dbReference type="ARBA" id="ARBA00022692"/>
    </source>
</evidence>
<keyword evidence="5 9" id="KW-0812">Transmembrane</keyword>